<dbReference type="GO" id="GO:0004888">
    <property type="term" value="F:transmembrane signaling receptor activity"/>
    <property type="evidence" value="ECO:0007669"/>
    <property type="project" value="InterPro"/>
</dbReference>
<comment type="similarity">
    <text evidence="2 14">Belongs to the Toll-like receptor family.</text>
</comment>
<dbReference type="InterPro" id="IPR035897">
    <property type="entry name" value="Toll_tir_struct_dom_sf"/>
</dbReference>
<accession>A0A8C6TNH7</accession>
<proteinExistence type="inferred from homology"/>
<feature type="domain" description="TIR" evidence="17">
    <location>
        <begin position="592"/>
        <end position="713"/>
    </location>
</feature>
<keyword evidence="4" id="KW-0433">Leucine-rich repeat</keyword>
<dbReference type="PROSITE" id="PS51450">
    <property type="entry name" value="LRR"/>
    <property type="match status" value="1"/>
</dbReference>
<dbReference type="InterPro" id="IPR000157">
    <property type="entry name" value="TIR_dom"/>
</dbReference>
<evidence type="ECO:0000256" key="14">
    <source>
        <dbReference type="PIRNR" id="PIRNR037595"/>
    </source>
</evidence>
<keyword evidence="11 14" id="KW-0675">Receptor</keyword>
<keyword evidence="3 14" id="KW-0399">Innate immunity</keyword>
<keyword evidence="5 15" id="KW-0812">Transmembrane</keyword>
<keyword evidence="12" id="KW-0325">Glycoprotein</keyword>
<evidence type="ECO:0000256" key="16">
    <source>
        <dbReference type="SAM" id="SignalP"/>
    </source>
</evidence>
<dbReference type="GO" id="GO:0045087">
    <property type="term" value="P:innate immune response"/>
    <property type="evidence" value="ECO:0007669"/>
    <property type="project" value="UniProtKB-UniRule"/>
</dbReference>
<evidence type="ECO:0000256" key="5">
    <source>
        <dbReference type="ARBA" id="ARBA00022692"/>
    </source>
</evidence>
<evidence type="ECO:0000313" key="19">
    <source>
        <dbReference type="Proteomes" id="UP000694523"/>
    </source>
</evidence>
<keyword evidence="10 15" id="KW-0472">Membrane</keyword>
<evidence type="ECO:0000256" key="3">
    <source>
        <dbReference type="ARBA" id="ARBA00022588"/>
    </source>
</evidence>
<keyword evidence="8 14" id="KW-0391">Immunity</keyword>
<dbReference type="PANTHER" id="PTHR24365:SF539">
    <property type="entry name" value="TOLL-LIKE RECEPTOR 1"/>
    <property type="match status" value="1"/>
</dbReference>
<dbReference type="GO" id="GO:0002224">
    <property type="term" value="P:toll-like receptor signaling pathway"/>
    <property type="evidence" value="ECO:0007669"/>
    <property type="project" value="InterPro"/>
</dbReference>
<evidence type="ECO:0000256" key="6">
    <source>
        <dbReference type="ARBA" id="ARBA00022729"/>
    </source>
</evidence>
<dbReference type="Gene3D" id="3.40.50.10140">
    <property type="entry name" value="Toll/interleukin-1 receptor homology (TIR) domain"/>
    <property type="match status" value="2"/>
</dbReference>
<keyword evidence="13 14" id="KW-0395">Inflammatory response</keyword>
<evidence type="ECO:0000256" key="13">
    <source>
        <dbReference type="ARBA" id="ARBA00023198"/>
    </source>
</evidence>
<dbReference type="Proteomes" id="UP000694523">
    <property type="component" value="Unplaced"/>
</dbReference>
<evidence type="ECO:0000256" key="1">
    <source>
        <dbReference type="ARBA" id="ARBA00004479"/>
    </source>
</evidence>
<dbReference type="InterPro" id="IPR001611">
    <property type="entry name" value="Leu-rich_rpt"/>
</dbReference>
<dbReference type="PROSITE" id="PS50104">
    <property type="entry name" value="TIR"/>
    <property type="match status" value="1"/>
</dbReference>
<dbReference type="InterPro" id="IPR003591">
    <property type="entry name" value="Leu-rich_rpt_typical-subtyp"/>
</dbReference>
<feature type="signal peptide" evidence="16">
    <location>
        <begin position="1"/>
        <end position="20"/>
    </location>
</feature>
<comment type="subcellular location">
    <subcellularLocation>
        <location evidence="1">Membrane</location>
        <topology evidence="1">Single-pass type I membrane protein</topology>
    </subcellularLocation>
</comment>
<evidence type="ECO:0000256" key="9">
    <source>
        <dbReference type="ARBA" id="ARBA00022989"/>
    </source>
</evidence>
<evidence type="ECO:0000256" key="7">
    <source>
        <dbReference type="ARBA" id="ARBA00022737"/>
    </source>
</evidence>
<keyword evidence="6 16" id="KW-0732">Signal</keyword>
<dbReference type="SMART" id="SM00255">
    <property type="entry name" value="TIR"/>
    <property type="match status" value="1"/>
</dbReference>
<dbReference type="InterPro" id="IPR000483">
    <property type="entry name" value="Cys-rich_flank_reg_C"/>
</dbReference>
<dbReference type="SMART" id="SM00082">
    <property type="entry name" value="LRRCT"/>
    <property type="match status" value="1"/>
</dbReference>
<dbReference type="InterPro" id="IPR017241">
    <property type="entry name" value="Toll-like_receptor"/>
</dbReference>
<evidence type="ECO:0000313" key="18">
    <source>
        <dbReference type="Ensembl" id="ENSNMLP00000022773.1"/>
    </source>
</evidence>
<dbReference type="GO" id="GO:0005886">
    <property type="term" value="C:plasma membrane"/>
    <property type="evidence" value="ECO:0007669"/>
    <property type="project" value="TreeGrafter"/>
</dbReference>
<dbReference type="PIRSF" id="PIRSF037595">
    <property type="entry name" value="Toll-like_receptor"/>
    <property type="match status" value="1"/>
</dbReference>
<evidence type="ECO:0000256" key="4">
    <source>
        <dbReference type="ARBA" id="ARBA00022614"/>
    </source>
</evidence>
<dbReference type="AlphaFoldDB" id="A0A8C6TNH7"/>
<evidence type="ECO:0000256" key="12">
    <source>
        <dbReference type="ARBA" id="ARBA00023180"/>
    </source>
</evidence>
<keyword evidence="7" id="KW-0677">Repeat</keyword>
<keyword evidence="19" id="KW-1185">Reference proteome</keyword>
<evidence type="ECO:0000256" key="2">
    <source>
        <dbReference type="ARBA" id="ARBA00009634"/>
    </source>
</evidence>
<dbReference type="PANTHER" id="PTHR24365">
    <property type="entry name" value="TOLL-LIKE RECEPTOR"/>
    <property type="match status" value="1"/>
</dbReference>
<reference evidence="18" key="2">
    <citation type="submission" date="2025-09" db="UniProtKB">
        <authorList>
            <consortium name="Ensembl"/>
        </authorList>
    </citation>
    <scope>IDENTIFICATION</scope>
</reference>
<dbReference type="Pfam" id="PF01582">
    <property type="entry name" value="TIR"/>
    <property type="match status" value="1"/>
</dbReference>
<evidence type="ECO:0000259" key="17">
    <source>
        <dbReference type="PROSITE" id="PS50104"/>
    </source>
</evidence>
<feature type="transmembrane region" description="Helical" evidence="15">
    <location>
        <begin position="537"/>
        <end position="559"/>
    </location>
</feature>
<dbReference type="GO" id="GO:0006954">
    <property type="term" value="P:inflammatory response"/>
    <property type="evidence" value="ECO:0007669"/>
    <property type="project" value="UniProtKB-UniRule"/>
</dbReference>
<keyword evidence="9 15" id="KW-1133">Transmembrane helix</keyword>
<dbReference type="SUPFAM" id="SSF52058">
    <property type="entry name" value="L domain-like"/>
    <property type="match status" value="1"/>
</dbReference>
<reference evidence="18" key="1">
    <citation type="submission" date="2025-08" db="UniProtKB">
        <authorList>
            <consortium name="Ensembl"/>
        </authorList>
    </citation>
    <scope>IDENTIFICATION</scope>
</reference>
<dbReference type="SUPFAM" id="SSF52200">
    <property type="entry name" value="Toll/Interleukin receptor TIR domain"/>
    <property type="match status" value="1"/>
</dbReference>
<dbReference type="Pfam" id="PF13516">
    <property type="entry name" value="LRR_6"/>
    <property type="match status" value="2"/>
</dbReference>
<name>A0A8C6TNH7_9GOBI</name>
<sequence>MAASVCAVLLSLLILDITAGDDLDENGLNLCVTSKSQIQDLSRKNLTLVPSNLPGNTQYLDLSYNALRTLTEDAFSELRNLCFLKMADCGLTEIPPHTFEKTPLLKVLNVSQNRFAIIPDLSLQNIQILDLSFNLYKSYKLPYSYQRLKNLNILALGSTNANSVLYNDFDALQNVTLPHLILGSGTKWRSYESGAFAKLRLLGKISLKTTFCGNLDLLEAILVDLNQTQVTAMQFVHVFPDICNVSGNPFASIQSMPRIQNLTIENTWTNSSFMEDFLKSVWLSTIRELSLVNITYNEDTPSGFQLPNQNHTAAIQFITFYGINHYQYKYPTFNMSFELISNLRYIKFSRTGMNILPCYLISEIPNLETLDISDNLLGDTGFWWPGCSYTSVFPKLKQLSLSKNRFKSLSFIAEHTHQMKLLVSLDLSFNSISLDGVTHWPFWLKELNLGNNNLGDRPSPNSPNSLTCFSAATQFANAKGGNNPFVCSCDSFWFITSLNKSLLPDWPLQYSCSTPSAYAGKSLTAIEGLNTLSCETWLQAVLGLAVLFAIVAISGFIFMKCDGVWYSKMLWVWIQMKRRGQKRTAMLQGVAFQYHAFISYSHHDADWVDAQLVACLEGAGLTLCVHERDFVPGEWILDNIVKCVESSYKTLFHRSISVQQDSMVFILLEPIPADSLPKRYLRLRSVLKQQTYLEWPRDERKRRVFWASLKAMLSGANKFMVLKDVALGITETTTLIDHDWTDAF</sequence>
<dbReference type="SMART" id="SM00369">
    <property type="entry name" value="LRR_TYP"/>
    <property type="match status" value="4"/>
</dbReference>
<evidence type="ECO:0000256" key="8">
    <source>
        <dbReference type="ARBA" id="ARBA00022859"/>
    </source>
</evidence>
<evidence type="ECO:0000256" key="15">
    <source>
        <dbReference type="SAM" id="Phobius"/>
    </source>
</evidence>
<protein>
    <recommendedName>
        <fullName evidence="17">TIR domain-containing protein</fullName>
    </recommendedName>
</protein>
<evidence type="ECO:0000256" key="10">
    <source>
        <dbReference type="ARBA" id="ARBA00023136"/>
    </source>
</evidence>
<organism evidence="18 19">
    <name type="scientific">Neogobius melanostomus</name>
    <name type="common">round goby</name>
    <dbReference type="NCBI Taxonomy" id="47308"/>
    <lineage>
        <taxon>Eukaryota</taxon>
        <taxon>Metazoa</taxon>
        <taxon>Chordata</taxon>
        <taxon>Craniata</taxon>
        <taxon>Vertebrata</taxon>
        <taxon>Euteleostomi</taxon>
        <taxon>Actinopterygii</taxon>
        <taxon>Neopterygii</taxon>
        <taxon>Teleostei</taxon>
        <taxon>Neoteleostei</taxon>
        <taxon>Acanthomorphata</taxon>
        <taxon>Gobiaria</taxon>
        <taxon>Gobiiformes</taxon>
        <taxon>Gobioidei</taxon>
        <taxon>Gobiidae</taxon>
        <taxon>Benthophilinae</taxon>
        <taxon>Neogobiini</taxon>
        <taxon>Neogobius</taxon>
    </lineage>
</organism>
<evidence type="ECO:0000256" key="11">
    <source>
        <dbReference type="ARBA" id="ARBA00023170"/>
    </source>
</evidence>
<dbReference type="Gene3D" id="3.80.10.10">
    <property type="entry name" value="Ribonuclease Inhibitor"/>
    <property type="match status" value="1"/>
</dbReference>
<dbReference type="Ensembl" id="ENSNMLT00000025504.1">
    <property type="protein sequence ID" value="ENSNMLP00000022773.1"/>
    <property type="gene ID" value="ENSNMLG00000014694.1"/>
</dbReference>
<dbReference type="InterPro" id="IPR032675">
    <property type="entry name" value="LRR_dom_sf"/>
</dbReference>
<feature type="chain" id="PRO_5034629870" description="TIR domain-containing protein" evidence="16">
    <location>
        <begin position="21"/>
        <end position="744"/>
    </location>
</feature>